<gene>
    <name evidence="2" type="ORF">CCAP1982_LOCUS12629</name>
</gene>
<keyword evidence="3" id="KW-1185">Reference proteome</keyword>
<keyword evidence="1" id="KW-1133">Transmembrane helix</keyword>
<keyword evidence="1" id="KW-0472">Membrane</keyword>
<proteinExistence type="predicted"/>
<keyword evidence="1" id="KW-0812">Transmembrane</keyword>
<dbReference type="AlphaFoldDB" id="A0A811UZD2"/>
<dbReference type="EMBL" id="CAJHJT010000034">
    <property type="protein sequence ID" value="CAD7004210.1"/>
    <property type="molecule type" value="Genomic_DNA"/>
</dbReference>
<organism evidence="2 3">
    <name type="scientific">Ceratitis capitata</name>
    <name type="common">Mediterranean fruit fly</name>
    <name type="synonym">Tephritis capitata</name>
    <dbReference type="NCBI Taxonomy" id="7213"/>
    <lineage>
        <taxon>Eukaryota</taxon>
        <taxon>Metazoa</taxon>
        <taxon>Ecdysozoa</taxon>
        <taxon>Arthropoda</taxon>
        <taxon>Hexapoda</taxon>
        <taxon>Insecta</taxon>
        <taxon>Pterygota</taxon>
        <taxon>Neoptera</taxon>
        <taxon>Endopterygota</taxon>
        <taxon>Diptera</taxon>
        <taxon>Brachycera</taxon>
        <taxon>Muscomorpha</taxon>
        <taxon>Tephritoidea</taxon>
        <taxon>Tephritidae</taxon>
        <taxon>Ceratitis</taxon>
        <taxon>Ceratitis</taxon>
    </lineage>
</organism>
<protein>
    <submittedName>
        <fullName evidence="2">(Mediterranean fruit fly) hypothetical protein</fullName>
    </submittedName>
</protein>
<feature type="transmembrane region" description="Helical" evidence="1">
    <location>
        <begin position="113"/>
        <end position="131"/>
    </location>
</feature>
<dbReference type="Proteomes" id="UP000606786">
    <property type="component" value="Unassembled WGS sequence"/>
</dbReference>
<accession>A0A811UZD2</accession>
<sequence length="135" mass="14933">MNANTSNSSQHFLYNCKLQIQGILYGSKLKAAVFQFPPSAIWQSAMTMAVTIKIVSRNWRPQCAISMLPINLGAYTSVSLLPPQMPIHHVAGTIYIQQGSRIARCDLLLSPKLLTTLHFVLTVTLAIFVPFNTSN</sequence>
<evidence type="ECO:0000313" key="2">
    <source>
        <dbReference type="EMBL" id="CAD7004210.1"/>
    </source>
</evidence>
<evidence type="ECO:0000256" key="1">
    <source>
        <dbReference type="SAM" id="Phobius"/>
    </source>
</evidence>
<name>A0A811UZD2_CERCA</name>
<reference evidence="2" key="1">
    <citation type="submission" date="2020-11" db="EMBL/GenBank/DDBJ databases">
        <authorList>
            <person name="Whitehead M."/>
        </authorList>
    </citation>
    <scope>NUCLEOTIDE SEQUENCE</scope>
    <source>
        <strain evidence="2">EGII</strain>
    </source>
</reference>
<comment type="caution">
    <text evidence="2">The sequence shown here is derived from an EMBL/GenBank/DDBJ whole genome shotgun (WGS) entry which is preliminary data.</text>
</comment>
<evidence type="ECO:0000313" key="3">
    <source>
        <dbReference type="Proteomes" id="UP000606786"/>
    </source>
</evidence>